<comment type="caution">
    <text evidence="1">The sequence shown here is derived from an EMBL/GenBank/DDBJ whole genome shotgun (WGS) entry which is preliminary data.</text>
</comment>
<gene>
    <name evidence="1" type="ORF">EB796_016381</name>
</gene>
<accession>A0A7J7JIH8</accession>
<dbReference type="EMBL" id="VXIV02002474">
    <property type="protein sequence ID" value="KAF6025326.1"/>
    <property type="molecule type" value="Genomic_DNA"/>
</dbReference>
<dbReference type="Proteomes" id="UP000593567">
    <property type="component" value="Unassembled WGS sequence"/>
</dbReference>
<dbReference type="AlphaFoldDB" id="A0A7J7JIH8"/>
<evidence type="ECO:0000313" key="1">
    <source>
        <dbReference type="EMBL" id="KAF6025326.1"/>
    </source>
</evidence>
<protein>
    <submittedName>
        <fullName evidence="1">Uncharacterized protein</fullName>
    </submittedName>
</protein>
<keyword evidence="2" id="KW-1185">Reference proteome</keyword>
<name>A0A7J7JIH8_BUGNE</name>
<sequence length="68" mass="7966">MSAGMKSQQWILKKLMLRTCTRFGNCYERKWHLSVKKYIEDLLVKRVQLSDSSQLVKGKHELIGNSII</sequence>
<organism evidence="1 2">
    <name type="scientific">Bugula neritina</name>
    <name type="common">Brown bryozoan</name>
    <name type="synonym">Sertularia neritina</name>
    <dbReference type="NCBI Taxonomy" id="10212"/>
    <lineage>
        <taxon>Eukaryota</taxon>
        <taxon>Metazoa</taxon>
        <taxon>Spiralia</taxon>
        <taxon>Lophotrochozoa</taxon>
        <taxon>Bryozoa</taxon>
        <taxon>Gymnolaemata</taxon>
        <taxon>Cheilostomatida</taxon>
        <taxon>Flustrina</taxon>
        <taxon>Buguloidea</taxon>
        <taxon>Bugulidae</taxon>
        <taxon>Bugula</taxon>
    </lineage>
</organism>
<proteinExistence type="predicted"/>
<evidence type="ECO:0000313" key="2">
    <source>
        <dbReference type="Proteomes" id="UP000593567"/>
    </source>
</evidence>
<reference evidence="1" key="1">
    <citation type="submission" date="2020-06" db="EMBL/GenBank/DDBJ databases">
        <title>Draft genome of Bugula neritina, a colonial animal packing powerful symbionts and potential medicines.</title>
        <authorList>
            <person name="Rayko M."/>
        </authorList>
    </citation>
    <scope>NUCLEOTIDE SEQUENCE [LARGE SCALE GENOMIC DNA]</scope>
    <source>
        <strain evidence="1">Kwan_BN1</strain>
    </source>
</reference>